<keyword evidence="8" id="KW-0813">Transport</keyword>
<dbReference type="GO" id="GO:0031902">
    <property type="term" value="C:late endosome membrane"/>
    <property type="evidence" value="ECO:0007669"/>
    <property type="project" value="UniProtKB-SubCell"/>
</dbReference>
<keyword evidence="13" id="KW-0653">Protein transport</keyword>
<proteinExistence type="predicted"/>
<dbReference type="Gene3D" id="1.10.1450.10">
    <property type="entry name" value="Tetraspanin"/>
    <property type="match status" value="1"/>
</dbReference>
<evidence type="ECO:0000256" key="3">
    <source>
        <dbReference type="ARBA" id="ARBA00004241"/>
    </source>
</evidence>
<evidence type="ECO:0000256" key="4">
    <source>
        <dbReference type="ARBA" id="ARBA00004613"/>
    </source>
</evidence>
<accession>A0ABD0Y036</accession>
<keyword evidence="19" id="KW-0449">Lipoprotein</keyword>
<evidence type="ECO:0000256" key="21">
    <source>
        <dbReference type="ARBA" id="ARBA00046382"/>
    </source>
</evidence>
<reference evidence="23 24" key="1">
    <citation type="submission" date="2024-07" db="EMBL/GenBank/DDBJ databases">
        <title>Chromosome-level genome assembly of the water stick insect Ranatra chinensis (Heteroptera: Nepidae).</title>
        <authorList>
            <person name="Liu X."/>
        </authorList>
    </citation>
    <scope>NUCLEOTIDE SEQUENCE [LARGE SCALE GENOMIC DNA]</scope>
    <source>
        <strain evidence="23">Cailab_2021Rc</strain>
        <tissue evidence="23">Muscle</tissue>
    </source>
</reference>
<evidence type="ECO:0000256" key="11">
    <source>
        <dbReference type="ARBA" id="ARBA00022692"/>
    </source>
</evidence>
<dbReference type="GO" id="GO:0030154">
    <property type="term" value="P:cell differentiation"/>
    <property type="evidence" value="ECO:0007669"/>
    <property type="project" value="UniProtKB-ARBA"/>
</dbReference>
<evidence type="ECO:0000256" key="18">
    <source>
        <dbReference type="ARBA" id="ARBA00023228"/>
    </source>
</evidence>
<keyword evidence="17" id="KW-0325">Glycoprotein</keyword>
<dbReference type="GO" id="GO:0005576">
    <property type="term" value="C:extracellular region"/>
    <property type="evidence" value="ECO:0007669"/>
    <property type="project" value="UniProtKB-SubCell"/>
</dbReference>
<name>A0ABD0Y036_9HEMI</name>
<dbReference type="InterPro" id="IPR008952">
    <property type="entry name" value="Tetraspanin_EC2_sf"/>
</dbReference>
<evidence type="ECO:0000256" key="9">
    <source>
        <dbReference type="ARBA" id="ARBA00022475"/>
    </source>
</evidence>
<keyword evidence="14 22" id="KW-1133">Transmembrane helix</keyword>
<evidence type="ECO:0000256" key="17">
    <source>
        <dbReference type="ARBA" id="ARBA00023180"/>
    </source>
</evidence>
<comment type="subunit">
    <text evidence="21">Interacts with TIMP1 and ITGB1 and recruits TIMP1 to ITGB1. Interacts with CD9. Identified in a complex with CD9 and ITGB3. Interacts with PMEL. Interacts with KDR/VEGFR2; identified in a complex with ITGB1 and KDR/VEGFR2 and is required to recruit KDR to ITGB1 complexes. Interacts with SYT7.</text>
</comment>
<dbReference type="PANTHER" id="PTHR19282:SF544">
    <property type="entry name" value="TETRASPANIN"/>
    <property type="match status" value="1"/>
</dbReference>
<protein>
    <recommendedName>
        <fullName evidence="7">CD63 antigen</fullName>
    </recommendedName>
</protein>
<dbReference type="GO" id="GO:0005886">
    <property type="term" value="C:plasma membrane"/>
    <property type="evidence" value="ECO:0007669"/>
    <property type="project" value="UniProtKB-SubCell"/>
</dbReference>
<keyword evidence="12" id="KW-0967">Endosome</keyword>
<dbReference type="FunFam" id="1.10.1450.10:FF:000019">
    <property type="entry name" value="Tetraspanin"/>
    <property type="match status" value="1"/>
</dbReference>
<evidence type="ECO:0000256" key="22">
    <source>
        <dbReference type="SAM" id="Phobius"/>
    </source>
</evidence>
<dbReference type="CDD" id="cd03155">
    <property type="entry name" value="CD151_like_LEL"/>
    <property type="match status" value="1"/>
</dbReference>
<dbReference type="GO" id="GO:0015031">
    <property type="term" value="P:protein transport"/>
    <property type="evidence" value="ECO:0007669"/>
    <property type="project" value="UniProtKB-KW"/>
</dbReference>
<keyword evidence="9" id="KW-1003">Cell membrane</keyword>
<dbReference type="SUPFAM" id="SSF48652">
    <property type="entry name" value="Tetraspanin"/>
    <property type="match status" value="1"/>
</dbReference>
<comment type="caution">
    <text evidence="23">The sequence shown here is derived from an EMBL/GenBank/DDBJ whole genome shotgun (WGS) entry which is preliminary data.</text>
</comment>
<dbReference type="InterPro" id="IPR018499">
    <property type="entry name" value="Tetraspanin/Peripherin"/>
</dbReference>
<evidence type="ECO:0000256" key="1">
    <source>
        <dbReference type="ARBA" id="ARBA00004107"/>
    </source>
</evidence>
<evidence type="ECO:0000256" key="7">
    <source>
        <dbReference type="ARBA" id="ARBA00020588"/>
    </source>
</evidence>
<feature type="transmembrane region" description="Helical" evidence="22">
    <location>
        <begin position="110"/>
        <end position="136"/>
    </location>
</feature>
<sequence>MVGVLAYVYREQVQSELDHNLNSTFRQGYMVHAGHTAAIDTIQQQYKCCGASSFENWEDSVWIRESNTTNLVPDSCCKTVSPGCGRSNHPSNIPYTGCVHSLTDNVRHQLFIICVVALGICVLPVFGIGLSCCVYIKLRNYAYSGY</sequence>
<keyword evidence="24" id="KW-1185">Reference proteome</keyword>
<evidence type="ECO:0000313" key="24">
    <source>
        <dbReference type="Proteomes" id="UP001558652"/>
    </source>
</evidence>
<evidence type="ECO:0000256" key="12">
    <source>
        <dbReference type="ARBA" id="ARBA00022753"/>
    </source>
</evidence>
<evidence type="ECO:0000256" key="14">
    <source>
        <dbReference type="ARBA" id="ARBA00022989"/>
    </source>
</evidence>
<keyword evidence="15 22" id="KW-0472">Membrane</keyword>
<keyword evidence="16" id="KW-0564">Palmitate</keyword>
<evidence type="ECO:0000256" key="13">
    <source>
        <dbReference type="ARBA" id="ARBA00022927"/>
    </source>
</evidence>
<keyword evidence="18" id="KW-0458">Lysosome</keyword>
<dbReference type="EMBL" id="JBFDAA010000018">
    <property type="protein sequence ID" value="KAL1115975.1"/>
    <property type="molecule type" value="Genomic_DNA"/>
</dbReference>
<evidence type="ECO:0000256" key="8">
    <source>
        <dbReference type="ARBA" id="ARBA00022448"/>
    </source>
</evidence>
<dbReference type="AlphaFoldDB" id="A0ABD0Y036"/>
<evidence type="ECO:0000256" key="16">
    <source>
        <dbReference type="ARBA" id="ARBA00023139"/>
    </source>
</evidence>
<comment type="subcellular location">
    <subcellularLocation>
        <location evidence="5">Cell membrane</location>
        <topology evidence="5">Multi-pass membrane protein</topology>
    </subcellularLocation>
    <subcellularLocation>
        <location evidence="3">Cell surface</location>
    </subcellularLocation>
    <subcellularLocation>
        <location evidence="1">Late endosome membrane</location>
        <topology evidence="1">Multi-pass membrane protein</topology>
    </subcellularLocation>
    <subcellularLocation>
        <location evidence="6">Lysosome membrane</location>
    </subcellularLocation>
    <subcellularLocation>
        <location evidence="2">Melanosome</location>
    </subcellularLocation>
    <subcellularLocation>
        <location evidence="4">Secreted</location>
    </subcellularLocation>
</comment>
<dbReference type="PANTHER" id="PTHR19282">
    <property type="entry name" value="TETRASPANIN"/>
    <property type="match status" value="1"/>
</dbReference>
<evidence type="ECO:0000256" key="6">
    <source>
        <dbReference type="ARBA" id="ARBA00004656"/>
    </source>
</evidence>
<evidence type="ECO:0000256" key="15">
    <source>
        <dbReference type="ARBA" id="ARBA00023136"/>
    </source>
</evidence>
<comment type="function">
    <text evidence="20">Functions as a cell surface receptor for TIMP1 and plays a role in the activation of cellular signaling cascades. Plays a role in the activation of ITGB1 and integrin signaling, leading to the activation of AKT, FAK/PTK2 and MAP kinases. Promotes cell survival, reorganization of the actin cytoskeleton, cell adhesion, spreading and migration, via its role in the activation of AKT and FAK/PTK2. Plays a role in VEGFA signaling via its role in regulating the internalization of KDR/VEGFR2. Plays a role in intracellular vesicular transport processes, and is required for normal trafficking of the PMEL luminal domain that is essential for the development and maturation of melanocytes. Plays a role in the adhesion of leukocytes onto endothelial cells via its role in the regulation of SELP trafficking. May play a role in mast cell degranulation in response to Ms4a2/FceRI stimulation, but not in mast cell degranulation in response to other stimuli.</text>
</comment>
<evidence type="ECO:0000256" key="10">
    <source>
        <dbReference type="ARBA" id="ARBA00022525"/>
    </source>
</evidence>
<dbReference type="GO" id="GO:0009986">
    <property type="term" value="C:cell surface"/>
    <property type="evidence" value="ECO:0007669"/>
    <property type="project" value="UniProtKB-SubCell"/>
</dbReference>
<evidence type="ECO:0000256" key="2">
    <source>
        <dbReference type="ARBA" id="ARBA00004223"/>
    </source>
</evidence>
<evidence type="ECO:0000256" key="5">
    <source>
        <dbReference type="ARBA" id="ARBA00004651"/>
    </source>
</evidence>
<evidence type="ECO:0000256" key="19">
    <source>
        <dbReference type="ARBA" id="ARBA00023288"/>
    </source>
</evidence>
<organism evidence="23 24">
    <name type="scientific">Ranatra chinensis</name>
    <dbReference type="NCBI Taxonomy" id="642074"/>
    <lineage>
        <taxon>Eukaryota</taxon>
        <taxon>Metazoa</taxon>
        <taxon>Ecdysozoa</taxon>
        <taxon>Arthropoda</taxon>
        <taxon>Hexapoda</taxon>
        <taxon>Insecta</taxon>
        <taxon>Pterygota</taxon>
        <taxon>Neoptera</taxon>
        <taxon>Paraneoptera</taxon>
        <taxon>Hemiptera</taxon>
        <taxon>Heteroptera</taxon>
        <taxon>Panheteroptera</taxon>
        <taxon>Nepomorpha</taxon>
        <taxon>Nepidae</taxon>
        <taxon>Ranatrinae</taxon>
        <taxon>Ranatra</taxon>
    </lineage>
</organism>
<keyword evidence="11 22" id="KW-0812">Transmembrane</keyword>
<dbReference type="GO" id="GO:0005765">
    <property type="term" value="C:lysosomal membrane"/>
    <property type="evidence" value="ECO:0007669"/>
    <property type="project" value="UniProtKB-SubCell"/>
</dbReference>
<dbReference type="Pfam" id="PF00335">
    <property type="entry name" value="Tetraspanin"/>
    <property type="match status" value="1"/>
</dbReference>
<keyword evidence="10" id="KW-0964">Secreted</keyword>
<gene>
    <name evidence="23" type="ORF">AAG570_005470</name>
</gene>
<evidence type="ECO:0000313" key="23">
    <source>
        <dbReference type="EMBL" id="KAL1115975.1"/>
    </source>
</evidence>
<evidence type="ECO:0000256" key="20">
    <source>
        <dbReference type="ARBA" id="ARBA00043922"/>
    </source>
</evidence>
<dbReference type="Proteomes" id="UP001558652">
    <property type="component" value="Unassembled WGS sequence"/>
</dbReference>